<evidence type="ECO:0000256" key="12">
    <source>
        <dbReference type="ARBA" id="ARBA00023136"/>
    </source>
</evidence>
<dbReference type="RefSeq" id="WP_284381233.1">
    <property type="nucleotide sequence ID" value="NZ_BSNM01000014.1"/>
</dbReference>
<dbReference type="SUPFAM" id="SSF47384">
    <property type="entry name" value="Homodimeric domain of signal transducing histidine kinase"/>
    <property type="match status" value="1"/>
</dbReference>
<evidence type="ECO:0000256" key="8">
    <source>
        <dbReference type="ARBA" id="ARBA00022777"/>
    </source>
</evidence>
<dbReference type="InterPro" id="IPR036097">
    <property type="entry name" value="HisK_dim/P_sf"/>
</dbReference>
<dbReference type="SMART" id="SM00388">
    <property type="entry name" value="HisKA"/>
    <property type="match status" value="1"/>
</dbReference>
<dbReference type="Pfam" id="PF00072">
    <property type="entry name" value="Response_reg"/>
    <property type="match status" value="1"/>
</dbReference>
<dbReference type="PROSITE" id="PS50109">
    <property type="entry name" value="HIS_KIN"/>
    <property type="match status" value="1"/>
</dbReference>
<dbReference type="PROSITE" id="PS50110">
    <property type="entry name" value="RESPONSE_REGULATORY"/>
    <property type="match status" value="1"/>
</dbReference>
<dbReference type="PRINTS" id="PR00344">
    <property type="entry name" value="BCTRLSENSOR"/>
</dbReference>
<evidence type="ECO:0000313" key="17">
    <source>
        <dbReference type="EMBL" id="GLQ31572.1"/>
    </source>
</evidence>
<dbReference type="AlphaFoldDB" id="A0AA37W5Y8"/>
<dbReference type="Gene3D" id="3.30.565.10">
    <property type="entry name" value="Histidine kinase-like ATPase, C-terminal domain"/>
    <property type="match status" value="1"/>
</dbReference>
<proteinExistence type="predicted"/>
<dbReference type="SMART" id="SM00448">
    <property type="entry name" value="REC"/>
    <property type="match status" value="1"/>
</dbReference>
<dbReference type="SUPFAM" id="SSF52172">
    <property type="entry name" value="CheY-like"/>
    <property type="match status" value="1"/>
</dbReference>
<keyword evidence="18" id="KW-1185">Reference proteome</keyword>
<evidence type="ECO:0000256" key="4">
    <source>
        <dbReference type="ARBA" id="ARBA00022553"/>
    </source>
</evidence>
<comment type="subcellular location">
    <subcellularLocation>
        <location evidence="2">Membrane</location>
    </subcellularLocation>
</comment>
<reference evidence="17" key="1">
    <citation type="journal article" date="2014" name="Int. J. Syst. Evol. Microbiol.">
        <title>Complete genome sequence of Corynebacterium casei LMG S-19264T (=DSM 44701T), isolated from a smear-ripened cheese.</title>
        <authorList>
            <consortium name="US DOE Joint Genome Institute (JGI-PGF)"/>
            <person name="Walter F."/>
            <person name="Albersmeier A."/>
            <person name="Kalinowski J."/>
            <person name="Ruckert C."/>
        </authorList>
    </citation>
    <scope>NUCLEOTIDE SEQUENCE</scope>
    <source>
        <strain evidence="17">NBRC 110071</strain>
    </source>
</reference>
<name>A0AA37W5Y8_9GAMM</name>
<evidence type="ECO:0000256" key="6">
    <source>
        <dbReference type="ARBA" id="ARBA00022692"/>
    </source>
</evidence>
<evidence type="ECO:0000256" key="7">
    <source>
        <dbReference type="ARBA" id="ARBA00022741"/>
    </source>
</evidence>
<dbReference type="InterPro" id="IPR011006">
    <property type="entry name" value="CheY-like_superfamily"/>
</dbReference>
<keyword evidence="4 13" id="KW-0597">Phosphoprotein</keyword>
<dbReference type="InterPro" id="IPR003594">
    <property type="entry name" value="HATPase_dom"/>
</dbReference>
<comment type="catalytic activity">
    <reaction evidence="1">
        <text>ATP + protein L-histidine = ADP + protein N-phospho-L-histidine.</text>
        <dbReference type="EC" id="2.7.13.3"/>
    </reaction>
</comment>
<evidence type="ECO:0000259" key="15">
    <source>
        <dbReference type="PROSITE" id="PS50109"/>
    </source>
</evidence>
<dbReference type="CDD" id="cd17546">
    <property type="entry name" value="REC_hyHK_CKI1_RcsC-like"/>
    <property type="match status" value="1"/>
</dbReference>
<dbReference type="GO" id="GO:0016020">
    <property type="term" value="C:membrane"/>
    <property type="evidence" value="ECO:0007669"/>
    <property type="project" value="UniProtKB-SubCell"/>
</dbReference>
<dbReference type="EC" id="2.7.13.3" evidence="3"/>
<dbReference type="PANTHER" id="PTHR45339:SF1">
    <property type="entry name" value="HYBRID SIGNAL TRANSDUCTION HISTIDINE KINASE J"/>
    <property type="match status" value="1"/>
</dbReference>
<dbReference type="InterPro" id="IPR003661">
    <property type="entry name" value="HisK_dim/P_dom"/>
</dbReference>
<dbReference type="Proteomes" id="UP001161389">
    <property type="component" value="Unassembled WGS sequence"/>
</dbReference>
<dbReference type="CDD" id="cd16922">
    <property type="entry name" value="HATPase_EvgS-ArcB-TorS-like"/>
    <property type="match status" value="1"/>
</dbReference>
<accession>A0AA37W5Y8</accession>
<dbReference type="Gene3D" id="1.10.287.130">
    <property type="match status" value="1"/>
</dbReference>
<dbReference type="PANTHER" id="PTHR45339">
    <property type="entry name" value="HYBRID SIGNAL TRANSDUCTION HISTIDINE KINASE J"/>
    <property type="match status" value="1"/>
</dbReference>
<keyword evidence="6 14" id="KW-0812">Transmembrane</keyword>
<evidence type="ECO:0000256" key="2">
    <source>
        <dbReference type="ARBA" id="ARBA00004370"/>
    </source>
</evidence>
<gene>
    <name evidence="17" type="ORF">GCM10007876_20510</name>
</gene>
<dbReference type="SUPFAM" id="SSF55874">
    <property type="entry name" value="ATPase domain of HSP90 chaperone/DNA topoisomerase II/histidine kinase"/>
    <property type="match status" value="1"/>
</dbReference>
<protein>
    <recommendedName>
        <fullName evidence="3">histidine kinase</fullName>
        <ecNumber evidence="3">2.7.13.3</ecNumber>
    </recommendedName>
</protein>
<keyword evidence="11" id="KW-0902">Two-component regulatory system</keyword>
<keyword evidence="9" id="KW-0067">ATP-binding</keyword>
<evidence type="ECO:0000256" key="11">
    <source>
        <dbReference type="ARBA" id="ARBA00023012"/>
    </source>
</evidence>
<dbReference type="FunFam" id="3.30.565.10:FF:000010">
    <property type="entry name" value="Sensor histidine kinase RcsC"/>
    <property type="match status" value="1"/>
</dbReference>
<keyword evidence="7" id="KW-0547">Nucleotide-binding</keyword>
<feature type="transmembrane region" description="Helical" evidence="14">
    <location>
        <begin position="7"/>
        <end position="28"/>
    </location>
</feature>
<comment type="caution">
    <text evidence="17">The sequence shown here is derived from an EMBL/GenBank/DDBJ whole genome shotgun (WGS) entry which is preliminary data.</text>
</comment>
<dbReference type="InterPro" id="IPR001789">
    <property type="entry name" value="Sig_transdc_resp-reg_receiver"/>
</dbReference>
<reference evidence="17" key="2">
    <citation type="submission" date="2023-01" db="EMBL/GenBank/DDBJ databases">
        <title>Draft genome sequence of Litoribrevibacter albus strain NBRC 110071.</title>
        <authorList>
            <person name="Sun Q."/>
            <person name="Mori K."/>
        </authorList>
    </citation>
    <scope>NUCLEOTIDE SEQUENCE</scope>
    <source>
        <strain evidence="17">NBRC 110071</strain>
    </source>
</reference>
<evidence type="ECO:0000256" key="10">
    <source>
        <dbReference type="ARBA" id="ARBA00022989"/>
    </source>
</evidence>
<dbReference type="InterPro" id="IPR004358">
    <property type="entry name" value="Sig_transdc_His_kin-like_C"/>
</dbReference>
<dbReference type="Gene3D" id="3.40.50.2300">
    <property type="match status" value="1"/>
</dbReference>
<dbReference type="EMBL" id="BSNM01000014">
    <property type="protein sequence ID" value="GLQ31572.1"/>
    <property type="molecule type" value="Genomic_DNA"/>
</dbReference>
<dbReference type="InterPro" id="IPR005467">
    <property type="entry name" value="His_kinase_dom"/>
</dbReference>
<keyword evidence="12 14" id="KW-0472">Membrane</keyword>
<feature type="domain" description="Response regulatory" evidence="16">
    <location>
        <begin position="618"/>
        <end position="734"/>
    </location>
</feature>
<dbReference type="FunFam" id="1.10.287.130:FF:000004">
    <property type="entry name" value="Ethylene receptor 1"/>
    <property type="match status" value="1"/>
</dbReference>
<feature type="domain" description="Histidine kinase" evidence="15">
    <location>
        <begin position="237"/>
        <end position="454"/>
    </location>
</feature>
<keyword evidence="10 14" id="KW-1133">Transmembrane helix</keyword>
<feature type="transmembrane region" description="Helical" evidence="14">
    <location>
        <begin position="175"/>
        <end position="196"/>
    </location>
</feature>
<sequence>MSNTKQLLLVVNIIVLAVVLLGSVLFSIHQLQKFEELNDGPFLAIISNNLGVKTKLMSLQLASQRYLTTPNKKNFKNLNRQLKVIKGSINNDLKSDVTRKFHHQHGDISKLIEFQEYLDQLSFFAPKHEHDLLNAKEFDSHLNKAYQHWNRYSRQVIHASQEQSLMMHNYWNKSLSNQIFLLGFIGAISLIVLIVISRQLIIQRRMSHALEKQKDELTIARNAAEESTRAKSRFLSNMSHEIRTPLNGIIGLTNLARHKADTPEVQGYLEKVILSSDALLHVINDILDVSKIESGKFELEIAQVDLADVFERLSATMGTNARDKNLNFYILIEPNVPAYIQGDPARLQQILTNLISNAIKFTSEGYIQLKVTYNSTGFLEMEVSDTGIGIPDEIAANLFEEFTQADASTTRRFGGTGLGLSIVKSLTELMGGEVHIRTERDVGTAFSVILPVQSQDQVTKTITESTNVARKKKVHWIKLAHPACSVPFANSIKITNTGDLSESEKSATPELEHMLQACGINCFPAEISDSLLIELPPEMEASTINDVSSLLNKHKDKTIYIVGYPDQLLELHDHFTQPFVGIEAPLNTIRIVNALADEQGQKSSASSQLTQQDFHGKHVLLVEDSAINQLIALEMLSIFGVQVTTSDNGAIAVDKANTEVFDLILMDIQMPEMDGMKATELIRQSGLNQKTPIIALTANVMSEDIKRYREIGMDSHLPKPFKPDELIETLKTFLT</sequence>
<evidence type="ECO:0000256" key="3">
    <source>
        <dbReference type="ARBA" id="ARBA00012438"/>
    </source>
</evidence>
<evidence type="ECO:0000256" key="13">
    <source>
        <dbReference type="PROSITE-ProRule" id="PRU00169"/>
    </source>
</evidence>
<dbReference type="SMART" id="SM00387">
    <property type="entry name" value="HATPase_c"/>
    <property type="match status" value="1"/>
</dbReference>
<evidence type="ECO:0000256" key="5">
    <source>
        <dbReference type="ARBA" id="ARBA00022679"/>
    </source>
</evidence>
<dbReference type="CDD" id="cd00082">
    <property type="entry name" value="HisKA"/>
    <property type="match status" value="1"/>
</dbReference>
<evidence type="ECO:0000256" key="9">
    <source>
        <dbReference type="ARBA" id="ARBA00022840"/>
    </source>
</evidence>
<dbReference type="InterPro" id="IPR036890">
    <property type="entry name" value="HATPase_C_sf"/>
</dbReference>
<evidence type="ECO:0000259" key="16">
    <source>
        <dbReference type="PROSITE" id="PS50110"/>
    </source>
</evidence>
<evidence type="ECO:0000256" key="14">
    <source>
        <dbReference type="SAM" id="Phobius"/>
    </source>
</evidence>
<evidence type="ECO:0000256" key="1">
    <source>
        <dbReference type="ARBA" id="ARBA00000085"/>
    </source>
</evidence>
<feature type="modified residue" description="4-aspartylphosphate" evidence="13">
    <location>
        <position position="667"/>
    </location>
</feature>
<dbReference type="Pfam" id="PF00512">
    <property type="entry name" value="HisKA"/>
    <property type="match status" value="1"/>
</dbReference>
<dbReference type="Pfam" id="PF02518">
    <property type="entry name" value="HATPase_c"/>
    <property type="match status" value="1"/>
</dbReference>
<keyword evidence="8" id="KW-0418">Kinase</keyword>
<keyword evidence="5" id="KW-0808">Transferase</keyword>
<evidence type="ECO:0000313" key="18">
    <source>
        <dbReference type="Proteomes" id="UP001161389"/>
    </source>
</evidence>
<dbReference type="GO" id="GO:0005524">
    <property type="term" value="F:ATP binding"/>
    <property type="evidence" value="ECO:0007669"/>
    <property type="project" value="UniProtKB-KW"/>
</dbReference>
<dbReference type="GO" id="GO:0000155">
    <property type="term" value="F:phosphorelay sensor kinase activity"/>
    <property type="evidence" value="ECO:0007669"/>
    <property type="project" value="InterPro"/>
</dbReference>
<organism evidence="17 18">
    <name type="scientific">Litoribrevibacter albus</name>
    <dbReference type="NCBI Taxonomy" id="1473156"/>
    <lineage>
        <taxon>Bacteria</taxon>
        <taxon>Pseudomonadati</taxon>
        <taxon>Pseudomonadota</taxon>
        <taxon>Gammaproteobacteria</taxon>
        <taxon>Oceanospirillales</taxon>
        <taxon>Oceanospirillaceae</taxon>
        <taxon>Litoribrevibacter</taxon>
    </lineage>
</organism>